<comment type="similarity">
    <text evidence="1 5">Belongs to the type-B carboxylesterase/lipase family.</text>
</comment>
<dbReference type="InterPro" id="IPR029058">
    <property type="entry name" value="AB_hydrolase_fold"/>
</dbReference>
<evidence type="ECO:0000256" key="5">
    <source>
        <dbReference type="RuleBase" id="RU361235"/>
    </source>
</evidence>
<proteinExistence type="inferred from homology"/>
<keyword evidence="4" id="KW-0325">Glycoprotein</keyword>
<feature type="non-terminal residue" evidence="7">
    <location>
        <position position="1"/>
    </location>
</feature>
<accession>A0A146LKM4</accession>
<keyword evidence="2" id="KW-0719">Serine esterase</keyword>
<feature type="domain" description="Carboxylesterase type B" evidence="6">
    <location>
        <begin position="1"/>
        <end position="437"/>
    </location>
</feature>
<dbReference type="EMBL" id="GDHC01011227">
    <property type="protein sequence ID" value="JAQ07402.1"/>
    <property type="molecule type" value="Transcribed_RNA"/>
</dbReference>
<dbReference type="InterPro" id="IPR050309">
    <property type="entry name" value="Type-B_Carboxylest/Lipase"/>
</dbReference>
<dbReference type="Gene3D" id="3.40.50.1820">
    <property type="entry name" value="alpha/beta hydrolase"/>
    <property type="match status" value="1"/>
</dbReference>
<dbReference type="SUPFAM" id="SSF53474">
    <property type="entry name" value="alpha/beta-Hydrolases"/>
    <property type="match status" value="1"/>
</dbReference>
<evidence type="ECO:0000256" key="2">
    <source>
        <dbReference type="ARBA" id="ARBA00022487"/>
    </source>
</evidence>
<dbReference type="InterPro" id="IPR019826">
    <property type="entry name" value="Carboxylesterase_B_AS"/>
</dbReference>
<dbReference type="AlphaFoldDB" id="A0A146LKM4"/>
<sequence>PPVGPLRFKDPKPFGPWNDVLNATSPPNKCLQSNKRGVGNEDCLYLNVHTPELSQNDKLDVIFLIHGGSFQEGFGHRHGPEYLLDEKNVVLVTMNYRLGVLGFLSLQDDVLPGNMGLKDQLLALKWVNANIAAFGGDPSRVTLVGCSAGGASVHFHVLSSQSKGLFHKAVALSGTALNPWAINRDARVKTLQISLALDCPTDNSQAIVECLREKPAEIVTRQAELFVEYLGYDFMAIIPVIEKPHESAFISKWPEEIIRSGLANDVPFLVTYTDDDALFASAEIFTNSSAVEELNANWDDILPIMLFYQVSKENKHQVAESIKDFYLAGKAIPDAPRQFTQLFNERGLSIGIRETAKLHAKYYKSPVYSYIFTHTGGERISDMYNHTDIYSGGAVHMDDLLYVFKTESVILKRTGDPREDEMSKTIIELLMKFIKETPVTGWRTVQSGLPDLTYLEVSGPDPQKNVFKTLTDDSAELFWKSLPIKENNDIRKFAGSMRTEL</sequence>
<dbReference type="Pfam" id="PF00135">
    <property type="entry name" value="COesterase"/>
    <property type="match status" value="1"/>
</dbReference>
<dbReference type="GO" id="GO:0052689">
    <property type="term" value="F:carboxylic ester hydrolase activity"/>
    <property type="evidence" value="ECO:0007669"/>
    <property type="project" value="UniProtKB-KW"/>
</dbReference>
<evidence type="ECO:0000256" key="3">
    <source>
        <dbReference type="ARBA" id="ARBA00022801"/>
    </source>
</evidence>
<dbReference type="PANTHER" id="PTHR11559">
    <property type="entry name" value="CARBOXYLESTERASE"/>
    <property type="match status" value="1"/>
</dbReference>
<dbReference type="EC" id="3.1.1.-" evidence="5"/>
<reference evidence="7" key="1">
    <citation type="journal article" date="2016" name="Gigascience">
        <title>De novo construction of an expanded transcriptome assembly for the western tarnished plant bug, Lygus hesperus.</title>
        <authorList>
            <person name="Tassone E.E."/>
            <person name="Geib S.M."/>
            <person name="Hall B."/>
            <person name="Fabrick J.A."/>
            <person name="Brent C.S."/>
            <person name="Hull J.J."/>
        </authorList>
    </citation>
    <scope>NUCLEOTIDE SEQUENCE</scope>
</reference>
<dbReference type="ESTHER" id="lyghe-a0a146lkm4">
    <property type="family name" value="Carb_B_Arthropoda"/>
</dbReference>
<name>A0A146LKM4_LYGHE</name>
<keyword evidence="3 5" id="KW-0378">Hydrolase</keyword>
<evidence type="ECO:0000313" key="7">
    <source>
        <dbReference type="EMBL" id="JAQ07402.1"/>
    </source>
</evidence>
<protein>
    <recommendedName>
        <fullName evidence="5">Carboxylic ester hydrolase</fullName>
        <ecNumber evidence="5">3.1.1.-</ecNumber>
    </recommendedName>
</protein>
<organism evidence="7">
    <name type="scientific">Lygus hesperus</name>
    <name type="common">Western plant bug</name>
    <dbReference type="NCBI Taxonomy" id="30085"/>
    <lineage>
        <taxon>Eukaryota</taxon>
        <taxon>Metazoa</taxon>
        <taxon>Ecdysozoa</taxon>
        <taxon>Arthropoda</taxon>
        <taxon>Hexapoda</taxon>
        <taxon>Insecta</taxon>
        <taxon>Pterygota</taxon>
        <taxon>Neoptera</taxon>
        <taxon>Paraneoptera</taxon>
        <taxon>Hemiptera</taxon>
        <taxon>Heteroptera</taxon>
        <taxon>Panheteroptera</taxon>
        <taxon>Cimicomorpha</taxon>
        <taxon>Miridae</taxon>
        <taxon>Mirini</taxon>
        <taxon>Lygus</taxon>
    </lineage>
</organism>
<evidence type="ECO:0000256" key="4">
    <source>
        <dbReference type="ARBA" id="ARBA00023180"/>
    </source>
</evidence>
<gene>
    <name evidence="7" type="primary">EST6_4</name>
    <name evidence="7" type="ORF">g.64551</name>
</gene>
<evidence type="ECO:0000256" key="1">
    <source>
        <dbReference type="ARBA" id="ARBA00005964"/>
    </source>
</evidence>
<dbReference type="PROSITE" id="PS00122">
    <property type="entry name" value="CARBOXYLESTERASE_B_1"/>
    <property type="match status" value="1"/>
</dbReference>
<evidence type="ECO:0000259" key="6">
    <source>
        <dbReference type="Pfam" id="PF00135"/>
    </source>
</evidence>
<dbReference type="InterPro" id="IPR002018">
    <property type="entry name" value="CarbesteraseB"/>
</dbReference>